<keyword evidence="2" id="KW-0813">Transport</keyword>
<dbReference type="GO" id="GO:0015293">
    <property type="term" value="F:symporter activity"/>
    <property type="evidence" value="ECO:0007669"/>
    <property type="project" value="UniProtKB-KW"/>
</dbReference>
<comment type="subcellular location">
    <subcellularLocation>
        <location evidence="1">Cell membrane</location>
        <topology evidence="1">Multi-pass membrane protein</topology>
    </subcellularLocation>
</comment>
<evidence type="ECO:0000256" key="7">
    <source>
        <dbReference type="SAM" id="Phobius"/>
    </source>
</evidence>
<feature type="transmembrane region" description="Helical" evidence="7">
    <location>
        <begin position="54"/>
        <end position="75"/>
    </location>
</feature>
<dbReference type="EMBL" id="DSJT01000005">
    <property type="protein sequence ID" value="HEF87035.1"/>
    <property type="molecule type" value="Genomic_DNA"/>
</dbReference>
<feature type="transmembrane region" description="Helical" evidence="7">
    <location>
        <begin position="339"/>
        <end position="356"/>
    </location>
</feature>
<dbReference type="InterPro" id="IPR001991">
    <property type="entry name" value="Na-dicarboxylate_symporter"/>
</dbReference>
<dbReference type="InterPro" id="IPR036458">
    <property type="entry name" value="Na:dicarbo_symporter_sf"/>
</dbReference>
<dbReference type="SUPFAM" id="SSF118215">
    <property type="entry name" value="Proton glutamate symport protein"/>
    <property type="match status" value="1"/>
</dbReference>
<dbReference type="PANTHER" id="PTHR42865:SF7">
    <property type="entry name" value="PROTON_GLUTAMATE-ASPARTATE SYMPORTER"/>
    <property type="match status" value="1"/>
</dbReference>
<dbReference type="PANTHER" id="PTHR42865">
    <property type="entry name" value="PROTON/GLUTAMATE-ASPARTATE SYMPORTER"/>
    <property type="match status" value="1"/>
</dbReference>
<feature type="transmembrane region" description="Helical" evidence="7">
    <location>
        <begin position="362"/>
        <end position="384"/>
    </location>
</feature>
<accession>A0A7C2BK40</accession>
<evidence type="ECO:0000313" key="8">
    <source>
        <dbReference type="EMBL" id="HEF87035.1"/>
    </source>
</evidence>
<evidence type="ECO:0000256" key="5">
    <source>
        <dbReference type="ARBA" id="ARBA00022989"/>
    </source>
</evidence>
<keyword evidence="6 7" id="KW-0472">Membrane</keyword>
<organism evidence="8">
    <name type="scientific">Thermosphaera aggregans</name>
    <dbReference type="NCBI Taxonomy" id="54254"/>
    <lineage>
        <taxon>Archaea</taxon>
        <taxon>Thermoproteota</taxon>
        <taxon>Thermoprotei</taxon>
        <taxon>Desulfurococcales</taxon>
        <taxon>Desulfurococcaceae</taxon>
        <taxon>Thermosphaera</taxon>
    </lineage>
</organism>
<protein>
    <submittedName>
        <fullName evidence="8">Dicarboxylate/amino acid:cation symporter</fullName>
    </submittedName>
</protein>
<dbReference type="Pfam" id="PF00375">
    <property type="entry name" value="SDF"/>
    <property type="match status" value="1"/>
</dbReference>
<evidence type="ECO:0000256" key="4">
    <source>
        <dbReference type="ARBA" id="ARBA00022692"/>
    </source>
</evidence>
<evidence type="ECO:0000256" key="1">
    <source>
        <dbReference type="ARBA" id="ARBA00004651"/>
    </source>
</evidence>
<sequence>MSIYVRGVYMSNEVVFQIKLGKRPLMLLISAILGLAAGVVIGEPVKNIAILGDIYVALLKFIVGPLVFLCIAWAVMSMGDLIKLGKIFLGFIPYWVFMGLATVGTAYAIGSMLKPGVGVQLPGGSGVTPVSLTIADYLRNIIPSNFIDMFLNLKMLQIIFTAILVGIAVGIIGRSTPQVKEFLTRLFESLLAVVYKLLDFILWYGPIGVFALMANVAAVVGVIAVGAFTKLVLAFYISGFIVLLIIQPLIMILVARLNPLRFWRKYFPAMITAFSTASSNATLPVTINSAIEAGVSKEVATVILPVAATINMQGACATITLFTLFAFQALGIPLGFGEVLTLVVLGFLGATAAAGVPGGAAIVAVATAAALGIPVEAAGWMVGVHPAVDPFETMLNVIGDPLGATIVSKYVTKDFNEEKWRK</sequence>
<dbReference type="PRINTS" id="PR00173">
    <property type="entry name" value="EDTRNSPORT"/>
</dbReference>
<keyword evidence="4 7" id="KW-0812">Transmembrane</keyword>
<name>A0A7C2BK40_9CREN</name>
<feature type="transmembrane region" description="Helical" evidence="7">
    <location>
        <begin position="194"/>
        <end position="227"/>
    </location>
</feature>
<dbReference type="Gene3D" id="1.10.3860.10">
    <property type="entry name" value="Sodium:dicarboxylate symporter"/>
    <property type="match status" value="1"/>
</dbReference>
<keyword evidence="3" id="KW-1003">Cell membrane</keyword>
<comment type="caution">
    <text evidence="8">The sequence shown here is derived from an EMBL/GenBank/DDBJ whole genome shotgun (WGS) entry which is preliminary data.</text>
</comment>
<feature type="transmembrane region" description="Helical" evidence="7">
    <location>
        <begin position="87"/>
        <end position="109"/>
    </location>
</feature>
<proteinExistence type="predicted"/>
<feature type="transmembrane region" description="Helical" evidence="7">
    <location>
        <begin position="299"/>
        <end position="327"/>
    </location>
</feature>
<evidence type="ECO:0000256" key="6">
    <source>
        <dbReference type="ARBA" id="ARBA00023136"/>
    </source>
</evidence>
<dbReference type="AlphaFoldDB" id="A0A7C2BK40"/>
<dbReference type="GO" id="GO:0005886">
    <property type="term" value="C:plasma membrane"/>
    <property type="evidence" value="ECO:0007669"/>
    <property type="project" value="UniProtKB-SubCell"/>
</dbReference>
<feature type="transmembrane region" description="Helical" evidence="7">
    <location>
        <begin position="266"/>
        <end position="287"/>
    </location>
</feature>
<keyword evidence="5 7" id="KW-1133">Transmembrane helix</keyword>
<evidence type="ECO:0000256" key="3">
    <source>
        <dbReference type="ARBA" id="ARBA00022475"/>
    </source>
</evidence>
<gene>
    <name evidence="8" type="ORF">ENP55_01760</name>
</gene>
<feature type="transmembrane region" description="Helical" evidence="7">
    <location>
        <begin position="25"/>
        <end position="42"/>
    </location>
</feature>
<reference evidence="8" key="1">
    <citation type="journal article" date="2020" name="mSystems">
        <title>Genome- and Community-Level Interaction Insights into Carbon Utilization and Element Cycling Functions of Hydrothermarchaeota in Hydrothermal Sediment.</title>
        <authorList>
            <person name="Zhou Z."/>
            <person name="Liu Y."/>
            <person name="Xu W."/>
            <person name="Pan J."/>
            <person name="Luo Z.H."/>
            <person name="Li M."/>
        </authorList>
    </citation>
    <scope>NUCLEOTIDE SEQUENCE [LARGE SCALE GENOMIC DNA]</scope>
    <source>
        <strain evidence="8">SpSt-23</strain>
    </source>
</reference>
<feature type="transmembrane region" description="Helical" evidence="7">
    <location>
        <begin position="233"/>
        <end position="254"/>
    </location>
</feature>
<feature type="transmembrane region" description="Helical" evidence="7">
    <location>
        <begin position="155"/>
        <end position="173"/>
    </location>
</feature>
<evidence type="ECO:0000256" key="2">
    <source>
        <dbReference type="ARBA" id="ARBA00022448"/>
    </source>
</evidence>